<evidence type="ECO:0000313" key="8">
    <source>
        <dbReference type="EMBL" id="JAI37121.1"/>
    </source>
</evidence>
<dbReference type="PROSITE" id="PS50082">
    <property type="entry name" value="WD_REPEATS_2"/>
    <property type="match status" value="4"/>
</dbReference>
<gene>
    <name evidence="8" type="primary">atg16_0</name>
    <name evidence="8" type="ORF">c0_g1_i3</name>
</gene>
<feature type="repeat" description="WD" evidence="4">
    <location>
        <begin position="346"/>
        <end position="387"/>
    </location>
</feature>
<proteinExistence type="inferred from homology"/>
<evidence type="ECO:0000256" key="6">
    <source>
        <dbReference type="SAM" id="MobiDB-lite"/>
    </source>
</evidence>
<dbReference type="InterPro" id="IPR036322">
    <property type="entry name" value="WD40_repeat_dom_sf"/>
</dbReference>
<reference evidence="8" key="1">
    <citation type="submission" date="2015-06" db="EMBL/GenBank/DDBJ databases">
        <authorList>
            <person name="Hoefler B.C."/>
            <person name="Straight P.D."/>
        </authorList>
    </citation>
    <scope>NUCLEOTIDE SEQUENCE</scope>
</reference>
<dbReference type="GO" id="GO:0000045">
    <property type="term" value="P:autophagosome assembly"/>
    <property type="evidence" value="ECO:0007669"/>
    <property type="project" value="InterPro"/>
</dbReference>
<feature type="repeat" description="WD" evidence="4">
    <location>
        <begin position="302"/>
        <end position="335"/>
    </location>
</feature>
<dbReference type="EMBL" id="GDHF01015193">
    <property type="protein sequence ID" value="JAI37121.1"/>
    <property type="molecule type" value="Transcribed_RNA"/>
</dbReference>
<dbReference type="InterPro" id="IPR045160">
    <property type="entry name" value="ATG16"/>
</dbReference>
<keyword evidence="3" id="KW-0677">Repeat</keyword>
<feature type="repeat" description="WD" evidence="4">
    <location>
        <begin position="446"/>
        <end position="471"/>
    </location>
</feature>
<dbReference type="CDD" id="cd22887">
    <property type="entry name" value="Atg16_CCD"/>
    <property type="match status" value="1"/>
</dbReference>
<organism evidence="8">
    <name type="scientific">Bactrocera latifrons</name>
    <name type="common">Malaysian fruit fly</name>
    <name type="synonym">Chaetodacus latifrons</name>
    <dbReference type="NCBI Taxonomy" id="174628"/>
    <lineage>
        <taxon>Eukaryota</taxon>
        <taxon>Metazoa</taxon>
        <taxon>Ecdysozoa</taxon>
        <taxon>Arthropoda</taxon>
        <taxon>Hexapoda</taxon>
        <taxon>Insecta</taxon>
        <taxon>Pterygota</taxon>
        <taxon>Neoptera</taxon>
        <taxon>Endopterygota</taxon>
        <taxon>Diptera</taxon>
        <taxon>Brachycera</taxon>
        <taxon>Muscomorpha</taxon>
        <taxon>Tephritoidea</taxon>
        <taxon>Tephritidae</taxon>
        <taxon>Bactrocera</taxon>
        <taxon>Bactrocera</taxon>
    </lineage>
</organism>
<dbReference type="GO" id="GO:0034274">
    <property type="term" value="C:Atg12-Atg5-Atg16 complex"/>
    <property type="evidence" value="ECO:0007669"/>
    <property type="project" value="TreeGrafter"/>
</dbReference>
<dbReference type="CDD" id="cd00200">
    <property type="entry name" value="WD40"/>
    <property type="match status" value="1"/>
</dbReference>
<evidence type="ECO:0000256" key="2">
    <source>
        <dbReference type="ARBA" id="ARBA00022574"/>
    </source>
</evidence>
<dbReference type="AlphaFoldDB" id="A0A0K8VE23"/>
<evidence type="ECO:0000256" key="4">
    <source>
        <dbReference type="PROSITE-ProRule" id="PRU00221"/>
    </source>
</evidence>
<dbReference type="GO" id="GO:0034045">
    <property type="term" value="C:phagophore assembly site membrane"/>
    <property type="evidence" value="ECO:0007669"/>
    <property type="project" value="TreeGrafter"/>
</dbReference>
<dbReference type="PANTHER" id="PTHR19878">
    <property type="entry name" value="AUTOPHAGY PROTEIN 16-LIKE"/>
    <property type="match status" value="1"/>
</dbReference>
<feature type="coiled-coil region" evidence="5">
    <location>
        <begin position="69"/>
        <end position="96"/>
    </location>
</feature>
<feature type="domain" description="Autophagy-related protein 16" evidence="7">
    <location>
        <begin position="12"/>
        <end position="200"/>
    </location>
</feature>
<dbReference type="PROSITE" id="PS00678">
    <property type="entry name" value="WD_REPEATS_1"/>
    <property type="match status" value="2"/>
</dbReference>
<dbReference type="FunFam" id="2.130.10.10:FF:000648">
    <property type="entry name" value="Autophagy-related 16, isoform A"/>
    <property type="match status" value="1"/>
</dbReference>
<name>A0A0K8VE23_BACLA</name>
<accession>A0A0K8VE23</accession>
<dbReference type="GO" id="GO:0000421">
    <property type="term" value="C:autophagosome membrane"/>
    <property type="evidence" value="ECO:0007669"/>
    <property type="project" value="TreeGrafter"/>
</dbReference>
<feature type="compositionally biased region" description="Polar residues" evidence="6">
    <location>
        <begin position="236"/>
        <end position="245"/>
    </location>
</feature>
<dbReference type="InterPro" id="IPR013923">
    <property type="entry name" value="Autophagy-rel_prot_16_dom"/>
</dbReference>
<dbReference type="InterPro" id="IPR015943">
    <property type="entry name" value="WD40/YVTN_repeat-like_dom_sf"/>
</dbReference>
<sequence>MSTEEPIWRQCIANRLRDRNRNETRGKEIILQNNRLIDQASQLKAENLKISVENEQLRTALSTGGGKDATGAQLAIAALEKKLLAQQEELTDLHKRKGENSQMIVDLNLSVEKQKKQIAEKDLIINEQQSANNSLRAEVEMLKSSLDQLKKLNTTLLDEHTALQLAFSSLEEKLRGVQDENRCLLERLMRYKSKDADKLNEENENFLRKRLPSIFRKRSDKLKRDLEDAVREPNSQHRNSGSPSQLGADDGDNISLTAGGNNGAIGGIDYYNLDEMLGPLHEPNLNPCLVSSSIPTTIYMKFEAHDNESHAVRWSPVERLVATGGGDRKVKLWDVGKVAQEPRAVLGGSSAGINSVDFDSTGTYILGTSNDYGARVWTVADSRLRHTLTGHSGKVMAAKYLHEPVKVVTGSHDRTLKIWDLRSIACIETKFAGSSCNDLVTTDSLGSTIISGHYDKKLRFWDIRTEKQADDILLPAKITSIDMSKDGYYLICSIRDDTIKLLDLRKNQIIGSFFHENFKLSCDWARASFNTCGSKVACGSADGLVYIWNVMGELEATLKGHTYGSGFFHSSAVNAVSWCPNSNALASVGKGKRCIIYTES</sequence>
<dbReference type="PANTHER" id="PTHR19878:SF8">
    <property type="entry name" value="AUTOPHAGY-RELATED 16, ISOFORM F"/>
    <property type="match status" value="1"/>
</dbReference>
<feature type="region of interest" description="Disordered" evidence="6">
    <location>
        <begin position="227"/>
        <end position="255"/>
    </location>
</feature>
<dbReference type="Pfam" id="PF08614">
    <property type="entry name" value="ATG16"/>
    <property type="match status" value="1"/>
</dbReference>
<evidence type="ECO:0000256" key="1">
    <source>
        <dbReference type="ARBA" id="ARBA00009271"/>
    </source>
</evidence>
<dbReference type="InterPro" id="IPR020472">
    <property type="entry name" value="WD40_PAC1"/>
</dbReference>
<dbReference type="InterPro" id="IPR019775">
    <property type="entry name" value="WD40_repeat_CS"/>
</dbReference>
<dbReference type="OrthoDB" id="6262491at2759"/>
<dbReference type="Gene3D" id="2.130.10.10">
    <property type="entry name" value="YVTN repeat-like/Quinoprotein amine dehydrogenase"/>
    <property type="match status" value="3"/>
</dbReference>
<comment type="similarity">
    <text evidence="1">Belongs to the WD repeat ATG16 family.</text>
</comment>
<dbReference type="GO" id="GO:0043495">
    <property type="term" value="F:protein-membrane adaptor activity"/>
    <property type="evidence" value="ECO:0007669"/>
    <property type="project" value="TreeGrafter"/>
</dbReference>
<dbReference type="Pfam" id="PF00400">
    <property type="entry name" value="WD40"/>
    <property type="match status" value="5"/>
</dbReference>
<dbReference type="PRINTS" id="PR00320">
    <property type="entry name" value="GPROTEINBRPT"/>
</dbReference>
<dbReference type="SUPFAM" id="SSF50978">
    <property type="entry name" value="WD40 repeat-like"/>
    <property type="match status" value="1"/>
</dbReference>
<dbReference type="SMART" id="SM00320">
    <property type="entry name" value="WD40"/>
    <property type="match status" value="7"/>
</dbReference>
<evidence type="ECO:0000256" key="5">
    <source>
        <dbReference type="SAM" id="Coils"/>
    </source>
</evidence>
<dbReference type="InterPro" id="IPR001680">
    <property type="entry name" value="WD40_rpt"/>
</dbReference>
<keyword evidence="2 4" id="KW-0853">WD repeat</keyword>
<keyword evidence="5" id="KW-0175">Coiled coil</keyword>
<feature type="coiled-coil region" evidence="5">
    <location>
        <begin position="125"/>
        <end position="194"/>
    </location>
</feature>
<evidence type="ECO:0000256" key="3">
    <source>
        <dbReference type="ARBA" id="ARBA00022737"/>
    </source>
</evidence>
<evidence type="ECO:0000259" key="7">
    <source>
        <dbReference type="Pfam" id="PF08614"/>
    </source>
</evidence>
<dbReference type="PROSITE" id="PS50294">
    <property type="entry name" value="WD_REPEATS_REGION"/>
    <property type="match status" value="2"/>
</dbReference>
<feature type="repeat" description="WD" evidence="4">
    <location>
        <begin position="388"/>
        <end position="429"/>
    </location>
</feature>
<protein>
    <submittedName>
        <fullName evidence="8">Autophagy-related protein 16</fullName>
    </submittedName>
</protein>